<evidence type="ECO:0000256" key="1">
    <source>
        <dbReference type="ARBA" id="ARBA00001933"/>
    </source>
</evidence>
<proteinExistence type="inferred from homology"/>
<dbReference type="AlphaFoldDB" id="A0A7C4R8F6"/>
<dbReference type="InterPro" id="IPR000277">
    <property type="entry name" value="Cys/Met-Metab_PyrdxlP-dep_enz"/>
</dbReference>
<dbReference type="GO" id="GO:0005737">
    <property type="term" value="C:cytoplasm"/>
    <property type="evidence" value="ECO:0007669"/>
    <property type="project" value="TreeGrafter"/>
</dbReference>
<comment type="caution">
    <text evidence="4">The sequence shown here is derived from an EMBL/GenBank/DDBJ whole genome shotgun (WGS) entry which is preliminary data.</text>
</comment>
<evidence type="ECO:0000256" key="3">
    <source>
        <dbReference type="RuleBase" id="RU362118"/>
    </source>
</evidence>
<name>A0A7C4R8F6_UNCC3</name>
<comment type="similarity">
    <text evidence="3">Belongs to the trans-sulfuration enzymes family.</text>
</comment>
<dbReference type="InterPro" id="IPR015422">
    <property type="entry name" value="PyrdxlP-dep_Trfase_small"/>
</dbReference>
<evidence type="ECO:0000313" key="4">
    <source>
        <dbReference type="EMBL" id="HGT71164.1"/>
    </source>
</evidence>
<evidence type="ECO:0000256" key="2">
    <source>
        <dbReference type="ARBA" id="ARBA00022898"/>
    </source>
</evidence>
<accession>A0A7C4R8F6</accession>
<dbReference type="InterPro" id="IPR015421">
    <property type="entry name" value="PyrdxlP-dep_Trfase_major"/>
</dbReference>
<comment type="cofactor">
    <cofactor evidence="1 3">
        <name>pyridoxal 5'-phosphate</name>
        <dbReference type="ChEBI" id="CHEBI:597326"/>
    </cofactor>
</comment>
<gene>
    <name evidence="4" type="ORF">ENT43_02815</name>
</gene>
<protein>
    <recommendedName>
        <fullName evidence="5">PLP-dependent transferase</fullName>
    </recommendedName>
</protein>
<sequence>MKSAEILNLSLEDLKDDFDELEVIVFYTLEKLCNFYYLIESLKKYSRLETLNTALENTRYFEKKFLNLSTKISKIKAYLKKKKPTLEVVNEIQETKEKYFEEIRTQIHTIASIITSLDWQSPSFSHSIYTMAGKYTGKIIGTINDYKRDGRLDNQILEKWYLKQYIDAKFKFNIHVYATNSGMAAFSTILNFLIMEKKAENNVLIGKNIYHENKKLITKCFSDKLFMVNELETDKIIELIKQKKPSLIFFDSLCNTKNIPVPQLSKIIDFLTYRYPHNIYLIIDNTCLSTTFQPFKMVQGKNRKLRLIVFESLIKYLQFGLDRVNAGIITAYGKDTEKIMDYREHLGTNINDIAVYTIPQISRKIYENRLKRLSRNAYLLSSLLQTYIANNKTLIRQIIYPMLENHPAYPWAIKMPFGGSFLNLDFQKPNIKIYKKFIDLTVKKAAKRKVNISGGTSFGFNSSRIYLTALRIGNTEPFVRISVGTETYLQVIKLKEIFLEVINDLSRFKLF</sequence>
<dbReference type="PANTHER" id="PTHR11808">
    <property type="entry name" value="TRANS-SULFURATION ENZYME FAMILY MEMBER"/>
    <property type="match status" value="1"/>
</dbReference>
<dbReference type="GO" id="GO:0019346">
    <property type="term" value="P:transsulfuration"/>
    <property type="evidence" value="ECO:0007669"/>
    <property type="project" value="InterPro"/>
</dbReference>
<evidence type="ECO:0008006" key="5">
    <source>
        <dbReference type="Google" id="ProtNLM"/>
    </source>
</evidence>
<dbReference type="EMBL" id="DSYQ01000012">
    <property type="protein sequence ID" value="HGT71164.1"/>
    <property type="molecule type" value="Genomic_DNA"/>
</dbReference>
<dbReference type="Gene3D" id="3.90.1150.10">
    <property type="entry name" value="Aspartate Aminotransferase, domain 1"/>
    <property type="match status" value="1"/>
</dbReference>
<dbReference type="GO" id="GO:0016846">
    <property type="term" value="F:carbon-sulfur lyase activity"/>
    <property type="evidence" value="ECO:0007669"/>
    <property type="project" value="TreeGrafter"/>
</dbReference>
<organism evidence="4">
    <name type="scientific">candidate division CPR3 bacterium</name>
    <dbReference type="NCBI Taxonomy" id="2268181"/>
    <lineage>
        <taxon>Bacteria</taxon>
        <taxon>Bacteria division CPR3</taxon>
    </lineage>
</organism>
<dbReference type="GO" id="GO:0030170">
    <property type="term" value="F:pyridoxal phosphate binding"/>
    <property type="evidence" value="ECO:0007669"/>
    <property type="project" value="InterPro"/>
</dbReference>
<reference evidence="4" key="1">
    <citation type="journal article" date="2020" name="mSystems">
        <title>Genome- and Community-Level Interaction Insights into Carbon Utilization and Element Cycling Functions of Hydrothermarchaeota in Hydrothermal Sediment.</title>
        <authorList>
            <person name="Zhou Z."/>
            <person name="Liu Y."/>
            <person name="Xu W."/>
            <person name="Pan J."/>
            <person name="Luo Z.H."/>
            <person name="Li M."/>
        </authorList>
    </citation>
    <scope>NUCLEOTIDE SEQUENCE [LARGE SCALE GENOMIC DNA]</scope>
    <source>
        <strain evidence="4">SpSt-579</strain>
    </source>
</reference>
<dbReference type="Gene3D" id="3.40.640.10">
    <property type="entry name" value="Type I PLP-dependent aspartate aminotransferase-like (Major domain)"/>
    <property type="match status" value="1"/>
</dbReference>
<dbReference type="SUPFAM" id="SSF53383">
    <property type="entry name" value="PLP-dependent transferases"/>
    <property type="match status" value="1"/>
</dbReference>
<dbReference type="Pfam" id="PF01053">
    <property type="entry name" value="Cys_Met_Meta_PP"/>
    <property type="match status" value="1"/>
</dbReference>
<dbReference type="InterPro" id="IPR015424">
    <property type="entry name" value="PyrdxlP-dep_Trfase"/>
</dbReference>
<keyword evidence="2 3" id="KW-0663">Pyridoxal phosphate</keyword>